<reference evidence="2" key="1">
    <citation type="submission" date="2024-01" db="EMBL/GenBank/DDBJ databases">
        <title>The genome sequence of Micromonospora mangrovi CCTCC AA 2012012.</title>
        <authorList>
            <person name="Gao J."/>
        </authorList>
    </citation>
    <scope>NUCLEOTIDE SEQUENCE</scope>
    <source>
        <strain evidence="2">CCTCC AA 2012012</strain>
    </source>
</reference>
<organism evidence="2">
    <name type="scientific">Micromonospora sp. CCTCC AA 2012012</name>
    <dbReference type="NCBI Taxonomy" id="3111921"/>
    <lineage>
        <taxon>Bacteria</taxon>
        <taxon>Bacillati</taxon>
        <taxon>Actinomycetota</taxon>
        <taxon>Actinomycetes</taxon>
        <taxon>Micromonosporales</taxon>
        <taxon>Micromonosporaceae</taxon>
        <taxon>Micromonospora</taxon>
    </lineage>
</organism>
<accession>A0AAU7MCQ1</accession>
<reference evidence="3" key="2">
    <citation type="submission" date="2024-06" db="EMBL/GenBank/DDBJ databases">
        <title>Micromonospora mangrovi CCTCC AA 2012012 genome sequences.</title>
        <authorList>
            <person name="Gao J."/>
        </authorList>
    </citation>
    <scope>NUCLEOTIDE SEQUENCE</scope>
    <source>
        <strain evidence="3">CCTCC AA 2012012</strain>
    </source>
</reference>
<proteinExistence type="predicted"/>
<protein>
    <recommendedName>
        <fullName evidence="4">Nitroreductase domain-containing protein</fullName>
    </recommendedName>
</protein>
<evidence type="ECO:0000313" key="3">
    <source>
        <dbReference type="EMBL" id="XCH75816.1"/>
    </source>
</evidence>
<feature type="region of interest" description="Disordered" evidence="1">
    <location>
        <begin position="219"/>
        <end position="246"/>
    </location>
</feature>
<sequence length="487" mass="51615">MTLDVRRFAFQQGPGKRYLGQQRLVDDAATTTSLLPPPAARTDTGWLLPTGTHDRLAGTAYPDPCPPVTDPGQRLGHLLLTAFGLQRREPSNQYNDHRTVPSGRARFPVHAFVSRHGRLRYLDVYRHALVDTAAAGPTDGPATVLLAARYTDLPDPYGRLRCAIGEVELGVYLRALAVAADLFGVAATLRLDGASVTGAAAAVAATGPGVWSPPLVVELDGVESPDPGTPLPSAGGAAGPGDRLLSPTGGSLDEAVAVAAHRSALPPTPPAPARGLPVEPPAADLSWADLFWRRSAGRVPAGTYGFALTPAPVGEDALRAMLAWLAVPPPGGPLREVAARVRVTVALQRVGDRPTGAYRVVSGRPEPHRLDPHLLRRMQPGFGRPPSADTDSGFRHASLVWIFSTDVDALLDDLGPAAWSLLQLWCGWATHGLCLAAAAHGLVARPARSFDEHHVQPLAGLDRREVPVFMTVCGTSRFTEPMLDLRS</sequence>
<evidence type="ECO:0000256" key="1">
    <source>
        <dbReference type="SAM" id="MobiDB-lite"/>
    </source>
</evidence>
<dbReference type="EMBL" id="CP157762">
    <property type="protein sequence ID" value="XBP95113.1"/>
    <property type="molecule type" value="Genomic_DNA"/>
</dbReference>
<dbReference type="AlphaFoldDB" id="A0AAU7MCQ1"/>
<dbReference type="EMBL" id="CP159342">
    <property type="protein sequence ID" value="XCH75816.1"/>
    <property type="molecule type" value="Genomic_DNA"/>
</dbReference>
<dbReference type="SUPFAM" id="SSF55469">
    <property type="entry name" value="FMN-dependent nitroreductase-like"/>
    <property type="match status" value="1"/>
</dbReference>
<dbReference type="RefSeq" id="WP_350935618.1">
    <property type="nucleotide sequence ID" value="NZ_CP157762.1"/>
</dbReference>
<evidence type="ECO:0008006" key="4">
    <source>
        <dbReference type="Google" id="ProtNLM"/>
    </source>
</evidence>
<dbReference type="GO" id="GO:0016491">
    <property type="term" value="F:oxidoreductase activity"/>
    <property type="evidence" value="ECO:0007669"/>
    <property type="project" value="InterPro"/>
</dbReference>
<dbReference type="InterPro" id="IPR000415">
    <property type="entry name" value="Nitroreductase-like"/>
</dbReference>
<gene>
    <name evidence="3" type="ORF">ABUL08_06940</name>
    <name evidence="2" type="ORF">VK199_06895</name>
</gene>
<dbReference type="Gene3D" id="3.40.109.10">
    <property type="entry name" value="NADH Oxidase"/>
    <property type="match status" value="2"/>
</dbReference>
<name>A0AAU7MCQ1_9ACTN</name>
<evidence type="ECO:0000313" key="2">
    <source>
        <dbReference type="EMBL" id="XBP95113.1"/>
    </source>
</evidence>